<dbReference type="AlphaFoldDB" id="A0A449BB40"/>
<keyword evidence="2" id="KW-1185">Reference proteome</keyword>
<organism evidence="1 2">
    <name type="scientific">Mycoplasmopsis columbinasalis</name>
    <dbReference type="NCBI Taxonomy" id="114880"/>
    <lineage>
        <taxon>Bacteria</taxon>
        <taxon>Bacillati</taxon>
        <taxon>Mycoplasmatota</taxon>
        <taxon>Mycoplasmoidales</taxon>
        <taxon>Metamycoplasmataceae</taxon>
        <taxon>Mycoplasmopsis</taxon>
    </lineage>
</organism>
<dbReference type="RefSeq" id="WP_129623242.1">
    <property type="nucleotide sequence ID" value="NZ_LR215043.1"/>
</dbReference>
<protein>
    <submittedName>
        <fullName evidence="1">Uncharacterized protein</fullName>
    </submittedName>
</protein>
<accession>A0A449BB40</accession>
<evidence type="ECO:0000313" key="1">
    <source>
        <dbReference type="EMBL" id="VEU78419.1"/>
    </source>
</evidence>
<sequence>MTAIEFLAYWDELADQSQYAPENWLFIPDEQGQLVLLNNNQMTTAAGITFSFVRWEREEFDAEHICLHLNAQVDGVSVVVEGCFVGFGKIPQIFDLWKPKLQTATLDVSAIPAAQGGLANLTPEGFVGLVTSHANEPAYQPENLIYVTNSQNQVVKLFENQEFTRVGFDITFDNWSTSGNEVIANLVLGLSETTKKIQIHFSGFATPIELVDTWTQKSQTAQLGSTLFRNTDLFGYYLPEAFINLMETEETGNPASARTPIFSIRDTNDNLIEITKNKQFEQSGVTISFAGWDKTLSTNGTVVANFTLSVADLTETVQVSFAQFARPNKLFEFWTQEIKNVSFTPFYLSIVEEQHGIEYFMPRNFIKAWNQNTAAVNSELEYLFSLSGDSIAKSFGHRNLLQNDGITASGIKITLEGWEEEDTSLPYFSSKTAVAIFKLSVGDAEQIVKKEFRSFSQIMQLLSLWSANIRNAKLNLEALTPILERGSLANYTPQEFIDLLNSHRDEPAFSVENLFYFSPSDSDETYKLLDNESRKVTGINITFKGWNTQASIGGKLVGEFEFRYVDAPPGTRDFGTKFSWELDGFALNSEEENNKLTQIIGLRYTGYESENLTIHEATAENNRELWQLTLQTDSDQTETITNPWAHGYFIRPEVVGSDSIMHIAVNSAANSPSKDFPFSNFRIPAWLDSPEGKIIKESFQSNWVRAVVAFAPNETSTKNIFKTWDPSTELPLEGIVRSLYDNEPDQISPVEFIEKNKAPTRCWSRCSNCLQTKNNFS</sequence>
<evidence type="ECO:0000313" key="2">
    <source>
        <dbReference type="Proteomes" id="UP000290876"/>
    </source>
</evidence>
<reference evidence="1 2" key="1">
    <citation type="submission" date="2019-01" db="EMBL/GenBank/DDBJ databases">
        <authorList>
            <consortium name="Pathogen Informatics"/>
        </authorList>
    </citation>
    <scope>NUCLEOTIDE SEQUENCE [LARGE SCALE GENOMIC DNA]</scope>
    <source>
        <strain evidence="1 2">NCTC10184</strain>
    </source>
</reference>
<gene>
    <name evidence="1" type="ORF">NCTC10184_00663</name>
</gene>
<dbReference type="EMBL" id="LR215043">
    <property type="protein sequence ID" value="VEU78419.1"/>
    <property type="molecule type" value="Genomic_DNA"/>
</dbReference>
<dbReference type="KEGG" id="mcob:NCTC10184_00663"/>
<dbReference type="Proteomes" id="UP000290876">
    <property type="component" value="Chromosome"/>
</dbReference>
<name>A0A449BB40_9BACT</name>
<proteinExistence type="predicted"/>